<dbReference type="Proteomes" id="UP000282106">
    <property type="component" value="Unassembled WGS sequence"/>
</dbReference>
<feature type="compositionally biased region" description="Pro residues" evidence="1">
    <location>
        <begin position="14"/>
        <end position="24"/>
    </location>
</feature>
<dbReference type="InParanoid" id="A0A3N0UZY2"/>
<evidence type="ECO:0000313" key="2">
    <source>
        <dbReference type="EMBL" id="ROH86013.1"/>
    </source>
</evidence>
<evidence type="ECO:0000256" key="1">
    <source>
        <dbReference type="SAM" id="MobiDB-lite"/>
    </source>
</evidence>
<organism evidence="2 3">
    <name type="scientific">Stagnimonas aquatica</name>
    <dbReference type="NCBI Taxonomy" id="2689987"/>
    <lineage>
        <taxon>Bacteria</taxon>
        <taxon>Pseudomonadati</taxon>
        <taxon>Pseudomonadota</taxon>
        <taxon>Gammaproteobacteria</taxon>
        <taxon>Nevskiales</taxon>
        <taxon>Nevskiaceae</taxon>
        <taxon>Stagnimonas</taxon>
    </lineage>
</organism>
<accession>A0A3N0UZY2</accession>
<sequence length="222" mass="22469">MSSIAIATLAPATQPSPPEPPLAAPVPAAAQPATTLPISANFVAATQSGDDLSNAFASAASSQPVQQIAFAAPASVPPPAAPSRAALPGNPIYGNTGPYLCPFTEDGTVTPWVEKALKAKLGGQLGGTAGAFAGQKLAENVPFLGGLIGKKVGQAIGKQAVLQMMGGWEAIRASSEISFASSSDMALYLKTQNSSHPQYREVLDSAVQLYPDLAPLVGLPPP</sequence>
<gene>
    <name evidence="2" type="ORF">ED208_16455</name>
</gene>
<keyword evidence="3" id="KW-1185">Reference proteome</keyword>
<proteinExistence type="predicted"/>
<dbReference type="AlphaFoldDB" id="A0A3N0UZY2"/>
<feature type="region of interest" description="Disordered" evidence="1">
    <location>
        <begin position="7"/>
        <end position="29"/>
    </location>
</feature>
<evidence type="ECO:0000313" key="3">
    <source>
        <dbReference type="Proteomes" id="UP000282106"/>
    </source>
</evidence>
<name>A0A3N0UZY2_9GAMM</name>
<dbReference type="EMBL" id="RJVO01000010">
    <property type="protein sequence ID" value="ROH86013.1"/>
    <property type="molecule type" value="Genomic_DNA"/>
</dbReference>
<reference evidence="2 3" key="1">
    <citation type="submission" date="2018-10" db="EMBL/GenBank/DDBJ databases">
        <authorList>
            <person name="Chen W.-M."/>
        </authorList>
    </citation>
    <scope>NUCLEOTIDE SEQUENCE [LARGE SCALE GENOMIC DNA]</scope>
    <source>
        <strain evidence="2 3">THS-13</strain>
    </source>
</reference>
<comment type="caution">
    <text evidence="2">The sequence shown here is derived from an EMBL/GenBank/DDBJ whole genome shotgun (WGS) entry which is preliminary data.</text>
</comment>
<protein>
    <submittedName>
        <fullName evidence="2">Uncharacterized protein</fullName>
    </submittedName>
</protein>